<dbReference type="Proteomes" id="UP001328107">
    <property type="component" value="Unassembled WGS sequence"/>
</dbReference>
<evidence type="ECO:0000313" key="2">
    <source>
        <dbReference type="Proteomes" id="UP001328107"/>
    </source>
</evidence>
<dbReference type="EMBL" id="BTRK01000005">
    <property type="protein sequence ID" value="GMR51832.1"/>
    <property type="molecule type" value="Genomic_DNA"/>
</dbReference>
<organism evidence="1 2">
    <name type="scientific">Pristionchus mayeri</name>
    <dbReference type="NCBI Taxonomy" id="1317129"/>
    <lineage>
        <taxon>Eukaryota</taxon>
        <taxon>Metazoa</taxon>
        <taxon>Ecdysozoa</taxon>
        <taxon>Nematoda</taxon>
        <taxon>Chromadorea</taxon>
        <taxon>Rhabditida</taxon>
        <taxon>Rhabditina</taxon>
        <taxon>Diplogasteromorpha</taxon>
        <taxon>Diplogasteroidea</taxon>
        <taxon>Neodiplogasteridae</taxon>
        <taxon>Pristionchus</taxon>
    </lineage>
</organism>
<sequence>RRTAAPGALLAPSATELRLAARRAVAALRRAPRATAERALRATENDENEENSPALEQLALYHLRQIAGDLEDEIREYISTGRVHESGVVSFLLPQDEANRSTALRDLLESERVAAEQRSGALRALERTPLQPLQSRRAAGGADAPRMNETFVVAPGAPNTPSAIPRIADFEGIREYSDQHSAR</sequence>
<dbReference type="AlphaFoldDB" id="A0AAN5CXI7"/>
<comment type="caution">
    <text evidence="1">The sequence shown here is derived from an EMBL/GenBank/DDBJ whole genome shotgun (WGS) entry which is preliminary data.</text>
</comment>
<name>A0AAN5CXI7_9BILA</name>
<evidence type="ECO:0000313" key="1">
    <source>
        <dbReference type="EMBL" id="GMR51832.1"/>
    </source>
</evidence>
<feature type="non-terminal residue" evidence="1">
    <location>
        <position position="1"/>
    </location>
</feature>
<gene>
    <name evidence="1" type="ORF">PMAYCL1PPCAC_22027</name>
</gene>
<protein>
    <submittedName>
        <fullName evidence="1">Uncharacterized protein</fullName>
    </submittedName>
</protein>
<keyword evidence="2" id="KW-1185">Reference proteome</keyword>
<proteinExistence type="predicted"/>
<accession>A0AAN5CXI7</accession>
<reference evidence="2" key="1">
    <citation type="submission" date="2022-10" db="EMBL/GenBank/DDBJ databases">
        <title>Genome assembly of Pristionchus species.</title>
        <authorList>
            <person name="Yoshida K."/>
            <person name="Sommer R.J."/>
        </authorList>
    </citation>
    <scope>NUCLEOTIDE SEQUENCE [LARGE SCALE GENOMIC DNA]</scope>
    <source>
        <strain evidence="2">RS5460</strain>
    </source>
</reference>